<keyword evidence="1" id="KW-0812">Transmembrane</keyword>
<feature type="transmembrane region" description="Helical" evidence="1">
    <location>
        <begin position="53"/>
        <end position="76"/>
    </location>
</feature>
<dbReference type="AlphaFoldDB" id="A0A554NA27"/>
<accession>A0A554NA27</accession>
<evidence type="ECO:0000256" key="1">
    <source>
        <dbReference type="SAM" id="Phobius"/>
    </source>
</evidence>
<evidence type="ECO:0000313" key="2">
    <source>
        <dbReference type="EMBL" id="TSD14231.1"/>
    </source>
</evidence>
<gene>
    <name evidence="2" type="ORF">DP107_08230</name>
</gene>
<proteinExistence type="predicted"/>
<dbReference type="EMBL" id="QMDX01000004">
    <property type="protein sequence ID" value="TSD14231.1"/>
    <property type="molecule type" value="Genomic_DNA"/>
</dbReference>
<dbReference type="RefSeq" id="WP_144261678.1">
    <property type="nucleotide sequence ID" value="NZ_QMDX01000004.1"/>
</dbReference>
<name>A0A554NA27_9EURY</name>
<evidence type="ECO:0000313" key="3">
    <source>
        <dbReference type="Proteomes" id="UP000319894"/>
    </source>
</evidence>
<keyword evidence="1" id="KW-1133">Transmembrane helix</keyword>
<dbReference type="Proteomes" id="UP000319894">
    <property type="component" value="Unassembled WGS sequence"/>
</dbReference>
<sequence length="133" mass="13294">MSVIDAVPQRVRTTAVAVLVAALPVPAIAPAVGGGVAAALLGGSRRVDTRLGAVVGMLGGLGYVLGWTVLAFVLQGAFPPELPDGNGFVGFAVYVLLLDLSGGAVGGLVGGALARRARDRDDGEDASGFERPE</sequence>
<feature type="transmembrane region" description="Helical" evidence="1">
    <location>
        <begin position="88"/>
        <end position="114"/>
    </location>
</feature>
<reference evidence="2 3" key="1">
    <citation type="submission" date="2018-06" db="EMBL/GenBank/DDBJ databases">
        <title>Natronomonas sp. F16-60 a new haloarchaeon isolated from a solar saltern of Isla Cristina, Huelva, Spain.</title>
        <authorList>
            <person name="Duran-Viseras A."/>
            <person name="Sanchez-Porro C."/>
            <person name="Ventosa A."/>
        </authorList>
    </citation>
    <scope>NUCLEOTIDE SEQUENCE [LARGE SCALE GENOMIC DNA]</scope>
    <source>
        <strain evidence="2 3">F16-60</strain>
    </source>
</reference>
<keyword evidence="3" id="KW-1185">Reference proteome</keyword>
<dbReference type="InParanoid" id="A0A554NA27"/>
<comment type="caution">
    <text evidence="2">The sequence shown here is derived from an EMBL/GenBank/DDBJ whole genome shotgun (WGS) entry which is preliminary data.</text>
</comment>
<organism evidence="2 3">
    <name type="scientific">Haloglomus irregulare</name>
    <dbReference type="NCBI Taxonomy" id="2234134"/>
    <lineage>
        <taxon>Archaea</taxon>
        <taxon>Methanobacteriati</taxon>
        <taxon>Methanobacteriota</taxon>
        <taxon>Stenosarchaea group</taxon>
        <taxon>Halobacteria</taxon>
        <taxon>Halobacteriales</taxon>
        <taxon>Natronomonadaceae</taxon>
        <taxon>Haloglomus</taxon>
    </lineage>
</organism>
<feature type="transmembrane region" description="Helical" evidence="1">
    <location>
        <begin position="15"/>
        <end position="41"/>
    </location>
</feature>
<protein>
    <submittedName>
        <fullName evidence="2">Uncharacterized protein</fullName>
    </submittedName>
</protein>
<keyword evidence="1" id="KW-0472">Membrane</keyword>